<proteinExistence type="predicted"/>
<feature type="chain" id="PRO_5040943487" description="Glycosyl hydrolase" evidence="1">
    <location>
        <begin position="27"/>
        <end position="428"/>
    </location>
</feature>
<name>A0A9W9CWJ3_9PEZI</name>
<evidence type="ECO:0000256" key="1">
    <source>
        <dbReference type="SAM" id="SignalP"/>
    </source>
</evidence>
<dbReference type="SUPFAM" id="SSF48208">
    <property type="entry name" value="Six-hairpin glycosidases"/>
    <property type="match status" value="1"/>
</dbReference>
<evidence type="ECO:0000313" key="3">
    <source>
        <dbReference type="Proteomes" id="UP001140453"/>
    </source>
</evidence>
<dbReference type="InterPro" id="IPR008928">
    <property type="entry name" value="6-hairpin_glycosidase_sf"/>
</dbReference>
<dbReference type="EMBL" id="JAPEVB010000004">
    <property type="protein sequence ID" value="KAJ4389900.1"/>
    <property type="molecule type" value="Genomic_DNA"/>
</dbReference>
<dbReference type="Pfam" id="PF03663">
    <property type="entry name" value="Glyco_hydro_76"/>
    <property type="match status" value="1"/>
</dbReference>
<feature type="signal peptide" evidence="1">
    <location>
        <begin position="1"/>
        <end position="26"/>
    </location>
</feature>
<dbReference type="PANTHER" id="PTHR47791:SF1">
    <property type="entry name" value="ENDO MANNANASE, GH76 FAMILY (EUROFUNG)"/>
    <property type="match status" value="1"/>
</dbReference>
<gene>
    <name evidence="2" type="ORF">N0V93_007372</name>
</gene>
<protein>
    <recommendedName>
        <fullName evidence="4">Glycosyl hydrolase</fullName>
    </recommendedName>
</protein>
<dbReference type="OrthoDB" id="9984024at2759"/>
<sequence>MFSSIASSSLWSWLTFGSSLVSPAKAGLAAHQSSVPSAAANSSALNPATELEVVMSTDLYTEWTVSAIEVLQEWYDEDEGLWLSTNWWNSANCLTVLGDFLAVIGNREKDLNLDHVFSNTFSQAQKTAKFTSKMPMTRPSGLRTIESPHGQDSKPKLAKRGYRGFLDGYYDDEGWWALAWIRAYDVFGNAEYLSMAERIFQDMKGGLANSTCGGGIWWDKDRSYKNAIANELYLSVAASLANRATHSEAYLATAEGQWAWFQRSGLINNRNLINDGLRIYDNGTCVNNERNTWSYNQGVILGGLLELHRATGNSSLLSTAADIAEAAISALSIDGVLHESCENEDCGADGSQFKGVFVRNLQYLQLEINRPDFRRFILANANSIWNNDRNVSGYLGLNWAGPPSAGGSPNASTHSSALDALVAAMAIF</sequence>
<dbReference type="AlphaFoldDB" id="A0A9W9CWJ3"/>
<dbReference type="Gene3D" id="1.50.10.20">
    <property type="match status" value="1"/>
</dbReference>
<keyword evidence="1" id="KW-0732">Signal</keyword>
<organism evidence="2 3">
    <name type="scientific">Gnomoniopsis smithogilvyi</name>
    <dbReference type="NCBI Taxonomy" id="1191159"/>
    <lineage>
        <taxon>Eukaryota</taxon>
        <taxon>Fungi</taxon>
        <taxon>Dikarya</taxon>
        <taxon>Ascomycota</taxon>
        <taxon>Pezizomycotina</taxon>
        <taxon>Sordariomycetes</taxon>
        <taxon>Sordariomycetidae</taxon>
        <taxon>Diaporthales</taxon>
        <taxon>Gnomoniaceae</taxon>
        <taxon>Gnomoniopsis</taxon>
    </lineage>
</organism>
<dbReference type="Proteomes" id="UP001140453">
    <property type="component" value="Unassembled WGS sequence"/>
</dbReference>
<keyword evidence="3" id="KW-1185">Reference proteome</keyword>
<reference evidence="2" key="1">
    <citation type="submission" date="2022-10" db="EMBL/GenBank/DDBJ databases">
        <title>Tapping the CABI collections for fungal endophytes: first genome assemblies for Collariella, Neodidymelliopsis, Ascochyta clinopodiicola, Didymella pomorum, Didymosphaeria variabile, Neocosmospora piperis and Neocucurbitaria cava.</title>
        <authorList>
            <person name="Hill R."/>
        </authorList>
    </citation>
    <scope>NUCLEOTIDE SEQUENCE</scope>
    <source>
        <strain evidence="2">IMI 355082</strain>
    </source>
</reference>
<dbReference type="InterPro" id="IPR053169">
    <property type="entry name" value="MUG_Protein"/>
</dbReference>
<evidence type="ECO:0000313" key="2">
    <source>
        <dbReference type="EMBL" id="KAJ4389900.1"/>
    </source>
</evidence>
<dbReference type="InterPro" id="IPR005198">
    <property type="entry name" value="Glyco_hydro_76"/>
</dbReference>
<evidence type="ECO:0008006" key="4">
    <source>
        <dbReference type="Google" id="ProtNLM"/>
    </source>
</evidence>
<dbReference type="GO" id="GO:0005975">
    <property type="term" value="P:carbohydrate metabolic process"/>
    <property type="evidence" value="ECO:0007669"/>
    <property type="project" value="InterPro"/>
</dbReference>
<dbReference type="PANTHER" id="PTHR47791">
    <property type="entry name" value="MEIOTICALLY UP-REGULATED GENE 191 PROTEIN"/>
    <property type="match status" value="1"/>
</dbReference>
<comment type="caution">
    <text evidence="2">The sequence shown here is derived from an EMBL/GenBank/DDBJ whole genome shotgun (WGS) entry which is preliminary data.</text>
</comment>
<accession>A0A9W9CWJ3</accession>